<evidence type="ECO:0000313" key="2">
    <source>
        <dbReference type="Proteomes" id="UP000541636"/>
    </source>
</evidence>
<organism evidence="1 2">
    <name type="scientific">Oleiagrimonas citrea</name>
    <dbReference type="NCBI Taxonomy" id="1665687"/>
    <lineage>
        <taxon>Bacteria</taxon>
        <taxon>Pseudomonadati</taxon>
        <taxon>Pseudomonadota</taxon>
        <taxon>Gammaproteobacteria</taxon>
        <taxon>Lysobacterales</taxon>
        <taxon>Rhodanobacteraceae</taxon>
        <taxon>Oleiagrimonas</taxon>
    </lineage>
</organism>
<dbReference type="Proteomes" id="UP000541636">
    <property type="component" value="Unassembled WGS sequence"/>
</dbReference>
<evidence type="ECO:0000313" key="1">
    <source>
        <dbReference type="EMBL" id="NKZ40192.1"/>
    </source>
</evidence>
<sequence>MQFLLEKLVNRDEPGMGKAPPFELAAAVAEQIQRLVQCRPSVASGDIRIDDFGMPSIVEFGVGSSDRERYGRWLIRAIAHYEPRLLEPRLEWVEGDRDSLTAALKIHGRLPGESTAREFRFAVPRAEQRR</sequence>
<accession>A0A846ZQJ1</accession>
<dbReference type="RefSeq" id="WP_168609977.1">
    <property type="nucleotide sequence ID" value="NZ_JAAZQD010000007.1"/>
</dbReference>
<protein>
    <recommendedName>
        <fullName evidence="3">IraD/Gp25-like domain-containing protein</fullName>
    </recommendedName>
</protein>
<reference evidence="1 2" key="1">
    <citation type="journal article" date="2017" name="Int. J. Syst. Evol. Microbiol.">
        <title>Oleiagrimonas citrea sp. nov., a marine bacterium isolated from tidal flat sediment and emended description of the genus Oleiagrimonas Fang et al. 2015 and Oleiagrimonas soli.</title>
        <authorList>
            <person name="Yang S.H."/>
            <person name="Seo H.S."/>
            <person name="Seong C.N."/>
            <person name="Kwon K.K."/>
        </authorList>
    </citation>
    <scope>NUCLEOTIDE SEQUENCE [LARGE SCALE GENOMIC DNA]</scope>
    <source>
        <strain evidence="1 2">MEBiC09124</strain>
    </source>
</reference>
<dbReference type="EMBL" id="JAAZQD010000007">
    <property type="protein sequence ID" value="NKZ40192.1"/>
    <property type="molecule type" value="Genomic_DNA"/>
</dbReference>
<dbReference type="SUPFAM" id="SSF160719">
    <property type="entry name" value="gpW/gp25-like"/>
    <property type="match status" value="1"/>
</dbReference>
<keyword evidence="2" id="KW-1185">Reference proteome</keyword>
<proteinExistence type="predicted"/>
<dbReference type="AlphaFoldDB" id="A0A846ZQJ1"/>
<evidence type="ECO:0008006" key="3">
    <source>
        <dbReference type="Google" id="ProtNLM"/>
    </source>
</evidence>
<comment type="caution">
    <text evidence="1">The sequence shown here is derived from an EMBL/GenBank/DDBJ whole genome shotgun (WGS) entry which is preliminary data.</text>
</comment>
<name>A0A846ZQJ1_9GAMM</name>
<gene>
    <name evidence="1" type="ORF">HF690_14625</name>
</gene>